<dbReference type="Gene3D" id="1.10.245.10">
    <property type="entry name" value="SWIB/MDM2 domain"/>
    <property type="match status" value="1"/>
</dbReference>
<dbReference type="SUPFAM" id="SSF47592">
    <property type="entry name" value="SWIB/MDM2 domain"/>
    <property type="match status" value="1"/>
</dbReference>
<dbReference type="SMART" id="SM00151">
    <property type="entry name" value="SWIB"/>
    <property type="match status" value="1"/>
</dbReference>
<dbReference type="InterPro" id="IPR003121">
    <property type="entry name" value="SWIB_MDM2_domain"/>
</dbReference>
<dbReference type="AlphaFoldDB" id="A0A091EVD5"/>
<feature type="non-terminal residue" evidence="3">
    <location>
        <position position="1"/>
    </location>
</feature>
<dbReference type="STRING" id="85066.A0A091EVD5"/>
<evidence type="ECO:0000313" key="4">
    <source>
        <dbReference type="Proteomes" id="UP000052976"/>
    </source>
</evidence>
<reference evidence="3 4" key="1">
    <citation type="submission" date="2014-04" db="EMBL/GenBank/DDBJ databases">
        <title>Genome evolution of avian class.</title>
        <authorList>
            <person name="Zhang G."/>
            <person name="Li C."/>
        </authorList>
    </citation>
    <scope>NUCLEOTIDE SEQUENCE [LARGE SCALE GENOMIC DNA]</scope>
    <source>
        <strain evidence="3">BGI_N302</strain>
    </source>
</reference>
<dbReference type="PANTHER" id="PTHR13844">
    <property type="entry name" value="SWI/SNF-RELATED MATRIX-ASSOCIATED ACTIN-DEPENDENT REGULATOR OF CHROMATIN SUBFAMILY D"/>
    <property type="match status" value="1"/>
</dbReference>
<dbReference type="PROSITE" id="PS51925">
    <property type="entry name" value="SWIB_MDM2"/>
    <property type="match status" value="1"/>
</dbReference>
<dbReference type="InterPro" id="IPR019835">
    <property type="entry name" value="SWIB_domain"/>
</dbReference>
<evidence type="ECO:0000256" key="1">
    <source>
        <dbReference type="ARBA" id="ARBA00010619"/>
    </source>
</evidence>
<proteinExistence type="inferred from homology"/>
<sequence>KRRKMADKVLPQRIRELVPESQAYMDLLAFERKLDQTIARKRMEIQEAIKKPLTQKRKLRIYISNTFTPAKEEGEGGERVASWELRVEGKLLEDVRTSRDGGMGQELCKQKRKFSSFFKSLVIELDKELYGPDNHLVEWHRMPTTQETDGFQVKRPGDVNVKCTLLLMLDHQVWPGATWGQPGVGMGWARALDEGLGVQGALWLYIKHNMLQDSHEKEFINCNRYFRQIFNCVRMRFSEIPMKLAGLLQHPDPIIINHTISVDPNDQKKTACYDIDVEVDDPLKAQMSNFLASTTNQQEIASLDAKIHETIESINQLKTQRDFMLSFSNNPQDFIQEWIKSQRRDLKIITDVIGNPEEE</sequence>
<dbReference type="EMBL" id="KK718925">
    <property type="protein sequence ID" value="KFO60284.1"/>
    <property type="molecule type" value="Genomic_DNA"/>
</dbReference>
<evidence type="ECO:0000259" key="2">
    <source>
        <dbReference type="PROSITE" id="PS51925"/>
    </source>
</evidence>
<protein>
    <submittedName>
        <fullName evidence="3">SWI/SNF-related matrix-associated actin-dependent regulator of chromatin subfamily D member 2</fullName>
    </submittedName>
</protein>
<dbReference type="Pfam" id="PF02201">
    <property type="entry name" value="SWIB"/>
    <property type="match status" value="1"/>
</dbReference>
<feature type="non-terminal residue" evidence="3">
    <location>
        <position position="359"/>
    </location>
</feature>
<organism evidence="3 4">
    <name type="scientific">Corvus brachyrhynchos</name>
    <name type="common">American crow</name>
    <dbReference type="NCBI Taxonomy" id="85066"/>
    <lineage>
        <taxon>Eukaryota</taxon>
        <taxon>Metazoa</taxon>
        <taxon>Chordata</taxon>
        <taxon>Craniata</taxon>
        <taxon>Vertebrata</taxon>
        <taxon>Euteleostomi</taxon>
        <taxon>Archelosauria</taxon>
        <taxon>Archosauria</taxon>
        <taxon>Dinosauria</taxon>
        <taxon>Saurischia</taxon>
        <taxon>Theropoda</taxon>
        <taxon>Coelurosauria</taxon>
        <taxon>Aves</taxon>
        <taxon>Neognathae</taxon>
        <taxon>Neoaves</taxon>
        <taxon>Telluraves</taxon>
        <taxon>Australaves</taxon>
        <taxon>Passeriformes</taxon>
        <taxon>Corvoidea</taxon>
        <taxon>Corvidae</taxon>
        <taxon>Corvus</taxon>
    </lineage>
</organism>
<accession>A0A091EVD5</accession>
<dbReference type="GO" id="GO:0005654">
    <property type="term" value="C:nucleoplasm"/>
    <property type="evidence" value="ECO:0007669"/>
    <property type="project" value="UniProtKB-ARBA"/>
</dbReference>
<name>A0A091EVD5_CORBR</name>
<gene>
    <name evidence="3" type="ORF">N302_16173</name>
</gene>
<feature type="domain" description="DM2" evidence="2">
    <location>
        <begin position="171"/>
        <end position="250"/>
    </location>
</feature>
<comment type="similarity">
    <text evidence="1">Belongs to the SMARCD family.</text>
</comment>
<evidence type="ECO:0000313" key="3">
    <source>
        <dbReference type="EMBL" id="KFO60284.1"/>
    </source>
</evidence>
<keyword evidence="4" id="KW-1185">Reference proteome</keyword>
<dbReference type="InterPro" id="IPR036885">
    <property type="entry name" value="SWIB_MDM2_dom_sf"/>
</dbReference>
<dbReference type="Proteomes" id="UP000052976">
    <property type="component" value="Unassembled WGS sequence"/>
</dbReference>